<keyword evidence="13" id="KW-1185">Reference proteome</keyword>
<name>A0A063KW52_9GAMM</name>
<dbReference type="Pfam" id="PF13442">
    <property type="entry name" value="Cytochrome_CBB3"/>
    <property type="match status" value="1"/>
</dbReference>
<evidence type="ECO:0000313" key="12">
    <source>
        <dbReference type="Proteomes" id="UP000027154"/>
    </source>
</evidence>
<dbReference type="Proteomes" id="UP000027154">
    <property type="component" value="Unassembled WGS sequence"/>
</dbReference>
<evidence type="ECO:0000313" key="14">
    <source>
        <dbReference type="Proteomes" id="UP000324162"/>
    </source>
</evidence>
<sequence length="131" mass="13579">MKKLTAAALLLLATTAYAQPYDNSMTEDAIKKRLAPVGAVYLEGDKAAVAAVPTGPRSGEQVYQGACFACHGTGALGAPKSADDWAPRIAKGKDTLLGHAINGFNAMPPKGTCMDCSDDEISAAIDFMTSK</sequence>
<dbReference type="AlphaFoldDB" id="A0A063KW52"/>
<dbReference type="GO" id="GO:0005506">
    <property type="term" value="F:iron ion binding"/>
    <property type="evidence" value="ECO:0007669"/>
    <property type="project" value="InterPro"/>
</dbReference>
<organism evidence="11 12">
    <name type="scientific">Pseudoalteromonas fuliginea</name>
    <dbReference type="NCBI Taxonomy" id="1872678"/>
    <lineage>
        <taxon>Bacteria</taxon>
        <taxon>Pseudomonadati</taxon>
        <taxon>Pseudomonadota</taxon>
        <taxon>Gammaproteobacteria</taxon>
        <taxon>Alteromonadales</taxon>
        <taxon>Pseudoalteromonadaceae</taxon>
        <taxon>Pseudoalteromonas</taxon>
    </lineage>
</organism>
<evidence type="ECO:0000313" key="13">
    <source>
        <dbReference type="Proteomes" id="UP000322915"/>
    </source>
</evidence>
<evidence type="ECO:0000256" key="4">
    <source>
        <dbReference type="ARBA" id="ARBA00022982"/>
    </source>
</evidence>
<evidence type="ECO:0000313" key="10">
    <source>
        <dbReference type="EMBL" id="KAA1162139.1"/>
    </source>
</evidence>
<keyword evidence="3 6" id="KW-0479">Metal-binding</keyword>
<dbReference type="InterPro" id="IPR002323">
    <property type="entry name" value="Cyt_CIE"/>
</dbReference>
<dbReference type="Proteomes" id="UP000322915">
    <property type="component" value="Unassembled WGS sequence"/>
</dbReference>
<keyword evidence="7" id="KW-0732">Signal</keyword>
<protein>
    <submittedName>
        <fullName evidence="9 11">Cytochrome C</fullName>
    </submittedName>
</protein>
<evidence type="ECO:0000256" key="1">
    <source>
        <dbReference type="ARBA" id="ARBA00022448"/>
    </source>
</evidence>
<reference evidence="13 14" key="2">
    <citation type="submission" date="2019-01" db="EMBL/GenBank/DDBJ databases">
        <title>Genome sequences of marine Pseudoalteromonas species.</title>
        <authorList>
            <person name="Boraston A.B."/>
            <person name="Hehemann J.-H."/>
            <person name="Vickers C.J."/>
            <person name="Salama-Alber O."/>
            <person name="Abe K."/>
            <person name="Hettle A.J."/>
        </authorList>
    </citation>
    <scope>NUCLEOTIDE SEQUENCE [LARGE SCALE GENOMIC DNA]</scope>
    <source>
        <strain evidence="10 14">PS42</strain>
        <strain evidence="9 13">PS47</strain>
    </source>
</reference>
<dbReference type="SUPFAM" id="SSF46626">
    <property type="entry name" value="Cytochrome c"/>
    <property type="match status" value="1"/>
</dbReference>
<dbReference type="GO" id="GO:0009055">
    <property type="term" value="F:electron transfer activity"/>
    <property type="evidence" value="ECO:0007669"/>
    <property type="project" value="InterPro"/>
</dbReference>
<reference evidence="11 12" key="1">
    <citation type="submission" date="2014-04" db="EMBL/GenBank/DDBJ databases">
        <title>Pseudoalteromonas galatheae sp. nov., isolated from a deep-sea polychaete near Canal Concepcion, Chile.</title>
        <authorList>
            <person name="Machado H.R."/>
            <person name="Gram L."/>
            <person name="Vynne N.G."/>
        </authorList>
    </citation>
    <scope>NUCLEOTIDE SEQUENCE [LARGE SCALE GENOMIC DNA]</scope>
    <source>
        <strain evidence="11 12">KMM216</strain>
    </source>
</reference>
<dbReference type="EMBL" id="SEUJ01000064">
    <property type="protein sequence ID" value="KAA1158881.1"/>
    <property type="molecule type" value="Genomic_DNA"/>
</dbReference>
<comment type="caution">
    <text evidence="11">The sequence shown here is derived from an EMBL/GenBank/DDBJ whole genome shotgun (WGS) entry which is preliminary data.</text>
</comment>
<evidence type="ECO:0000256" key="2">
    <source>
        <dbReference type="ARBA" id="ARBA00022617"/>
    </source>
</evidence>
<dbReference type="RefSeq" id="WP_007377277.1">
    <property type="nucleotide sequence ID" value="NZ_JBBMQV010000013.1"/>
</dbReference>
<feature type="domain" description="Cytochrome c" evidence="8">
    <location>
        <begin position="54"/>
        <end position="131"/>
    </location>
</feature>
<evidence type="ECO:0000256" key="7">
    <source>
        <dbReference type="SAM" id="SignalP"/>
    </source>
</evidence>
<evidence type="ECO:0000313" key="9">
    <source>
        <dbReference type="EMBL" id="KAA1158881.1"/>
    </source>
</evidence>
<evidence type="ECO:0000256" key="6">
    <source>
        <dbReference type="PROSITE-ProRule" id="PRU00433"/>
    </source>
</evidence>
<dbReference type="EMBL" id="SEUK01000045">
    <property type="protein sequence ID" value="KAA1162139.1"/>
    <property type="molecule type" value="Genomic_DNA"/>
</dbReference>
<dbReference type="Proteomes" id="UP000324162">
    <property type="component" value="Unassembled WGS sequence"/>
</dbReference>
<keyword evidence="5 6" id="KW-0408">Iron</keyword>
<dbReference type="PROSITE" id="PS51007">
    <property type="entry name" value="CYTC"/>
    <property type="match status" value="1"/>
</dbReference>
<dbReference type="EMBL" id="JJNZ01000017">
    <property type="protein sequence ID" value="KDC52152.1"/>
    <property type="molecule type" value="Genomic_DNA"/>
</dbReference>
<dbReference type="InterPro" id="IPR009056">
    <property type="entry name" value="Cyt_c-like_dom"/>
</dbReference>
<keyword evidence="2 6" id="KW-0349">Heme</keyword>
<evidence type="ECO:0000256" key="5">
    <source>
        <dbReference type="ARBA" id="ARBA00023004"/>
    </source>
</evidence>
<dbReference type="GO" id="GO:0020037">
    <property type="term" value="F:heme binding"/>
    <property type="evidence" value="ECO:0007669"/>
    <property type="project" value="InterPro"/>
</dbReference>
<feature type="signal peptide" evidence="7">
    <location>
        <begin position="1"/>
        <end position="18"/>
    </location>
</feature>
<feature type="chain" id="PRO_5044539178" evidence="7">
    <location>
        <begin position="19"/>
        <end position="131"/>
    </location>
</feature>
<evidence type="ECO:0000313" key="11">
    <source>
        <dbReference type="EMBL" id="KDC52152.1"/>
    </source>
</evidence>
<dbReference type="OrthoDB" id="9814708at2"/>
<dbReference type="PANTHER" id="PTHR40942:SF4">
    <property type="entry name" value="CYTOCHROME C5"/>
    <property type="match status" value="1"/>
</dbReference>
<accession>A0A063KW52</accession>
<proteinExistence type="predicted"/>
<keyword evidence="4" id="KW-0249">Electron transport</keyword>
<dbReference type="PRINTS" id="PR00607">
    <property type="entry name" value="CYTCHROMECIE"/>
</dbReference>
<keyword evidence="1" id="KW-0813">Transport</keyword>
<dbReference type="PANTHER" id="PTHR40942">
    <property type="match status" value="1"/>
</dbReference>
<evidence type="ECO:0000259" key="8">
    <source>
        <dbReference type="PROSITE" id="PS51007"/>
    </source>
</evidence>
<dbReference type="InterPro" id="IPR036909">
    <property type="entry name" value="Cyt_c-like_dom_sf"/>
</dbReference>
<evidence type="ECO:0000256" key="3">
    <source>
        <dbReference type="ARBA" id="ARBA00022723"/>
    </source>
</evidence>
<dbReference type="Gene3D" id="1.10.760.10">
    <property type="entry name" value="Cytochrome c-like domain"/>
    <property type="match status" value="1"/>
</dbReference>
<gene>
    <name evidence="11" type="ORF">DC53_05500</name>
    <name evidence="10" type="ORF">EU508_06930</name>
    <name evidence="9" type="ORF">EU509_07535</name>
</gene>